<dbReference type="InterPro" id="IPR011989">
    <property type="entry name" value="ARM-like"/>
</dbReference>
<comment type="caution">
    <text evidence="7">The sequence shown here is derived from an EMBL/GenBank/DDBJ whole genome shotgun (WGS) entry which is preliminary data.</text>
</comment>
<dbReference type="SUPFAM" id="SSF57850">
    <property type="entry name" value="RING/U-box"/>
    <property type="match status" value="1"/>
</dbReference>
<dbReference type="Gene3D" id="1.25.10.10">
    <property type="entry name" value="Leucine-rich Repeat Variant"/>
    <property type="match status" value="1"/>
</dbReference>
<comment type="catalytic activity">
    <reaction evidence="1 5">
        <text>S-ubiquitinyl-[E2 ubiquitin-conjugating enzyme]-L-cysteine + [acceptor protein]-L-lysine = [E2 ubiquitin-conjugating enzyme]-L-cysteine + N(6)-ubiquitinyl-[acceptor protein]-L-lysine.</text>
        <dbReference type="EC" id="2.3.2.27"/>
    </reaction>
</comment>
<dbReference type="PANTHER" id="PTHR22849:SF163">
    <property type="entry name" value="U-BOX DOMAIN-CONTAINING PROTEIN"/>
    <property type="match status" value="1"/>
</dbReference>
<dbReference type="InterPro" id="IPR045210">
    <property type="entry name" value="RING-Ubox_PUB"/>
</dbReference>
<keyword evidence="4 5" id="KW-0833">Ubl conjugation pathway</keyword>
<evidence type="ECO:0000256" key="1">
    <source>
        <dbReference type="ARBA" id="ARBA00000900"/>
    </source>
</evidence>
<dbReference type="InterPro" id="IPR045185">
    <property type="entry name" value="PUB22/23/24-like"/>
</dbReference>
<dbReference type="Gene3D" id="3.30.40.10">
    <property type="entry name" value="Zinc/RING finger domain, C3HC4 (zinc finger)"/>
    <property type="match status" value="1"/>
</dbReference>
<dbReference type="SUPFAM" id="SSF48371">
    <property type="entry name" value="ARM repeat"/>
    <property type="match status" value="1"/>
</dbReference>
<evidence type="ECO:0000256" key="4">
    <source>
        <dbReference type="ARBA" id="ARBA00022786"/>
    </source>
</evidence>
<reference evidence="7 8" key="1">
    <citation type="journal article" date="2021" name="Comput. Struct. Biotechnol. J.">
        <title>De novo genome assembly of the potent medicinal plant Rehmannia glutinosa using nanopore technology.</title>
        <authorList>
            <person name="Ma L."/>
            <person name="Dong C."/>
            <person name="Song C."/>
            <person name="Wang X."/>
            <person name="Zheng X."/>
            <person name="Niu Y."/>
            <person name="Chen S."/>
            <person name="Feng W."/>
        </authorList>
    </citation>
    <scope>NUCLEOTIDE SEQUENCE [LARGE SCALE GENOMIC DNA]</scope>
    <source>
        <strain evidence="7">DH-2019</strain>
    </source>
</reference>
<keyword evidence="3 5" id="KW-0808">Transferase</keyword>
<dbReference type="PANTHER" id="PTHR22849">
    <property type="entry name" value="WDSAM1 PROTEIN"/>
    <property type="match status" value="1"/>
</dbReference>
<dbReference type="InterPro" id="IPR003613">
    <property type="entry name" value="Ubox_domain"/>
</dbReference>
<dbReference type="Pfam" id="PF04564">
    <property type="entry name" value="U-box"/>
    <property type="match status" value="1"/>
</dbReference>
<evidence type="ECO:0000256" key="5">
    <source>
        <dbReference type="RuleBase" id="RU369093"/>
    </source>
</evidence>
<comment type="function">
    <text evidence="5">Functions as an E3 ubiquitin ligase.</text>
</comment>
<dbReference type="InterPro" id="IPR058678">
    <property type="entry name" value="ARM_PUB"/>
</dbReference>
<feature type="domain" description="U-box" evidence="6">
    <location>
        <begin position="13"/>
        <end position="87"/>
    </location>
</feature>
<dbReference type="Proteomes" id="UP001318860">
    <property type="component" value="Unassembled WGS sequence"/>
</dbReference>
<dbReference type="EMBL" id="JABTTQ020003506">
    <property type="protein sequence ID" value="KAK6115061.1"/>
    <property type="molecule type" value="Genomic_DNA"/>
</dbReference>
<proteinExistence type="predicted"/>
<dbReference type="InterPro" id="IPR016024">
    <property type="entry name" value="ARM-type_fold"/>
</dbReference>
<dbReference type="PROSITE" id="PS51698">
    <property type="entry name" value="U_BOX"/>
    <property type="match status" value="1"/>
</dbReference>
<dbReference type="Pfam" id="PF25598">
    <property type="entry name" value="ARM_PUB"/>
    <property type="match status" value="1"/>
</dbReference>
<evidence type="ECO:0000256" key="3">
    <source>
        <dbReference type="ARBA" id="ARBA00022679"/>
    </source>
</evidence>
<accession>A0ABR0TYN7</accession>
<name>A0ABR0TYN7_REHGL</name>
<protein>
    <recommendedName>
        <fullName evidence="5 6">U-box domain-containing protein</fullName>
        <ecNumber evidence="5">2.3.2.27</ecNumber>
    </recommendedName>
    <alternativeName>
        <fullName evidence="5">RING-type E3 ubiquitin transferase PUB</fullName>
    </alternativeName>
</protein>
<evidence type="ECO:0000313" key="7">
    <source>
        <dbReference type="EMBL" id="KAK6115061.1"/>
    </source>
</evidence>
<dbReference type="SMART" id="SM00504">
    <property type="entry name" value="Ubox"/>
    <property type="match status" value="1"/>
</dbReference>
<dbReference type="EC" id="2.3.2.27" evidence="5"/>
<dbReference type="InterPro" id="IPR013083">
    <property type="entry name" value="Znf_RING/FYVE/PHD"/>
</dbReference>
<comment type="pathway">
    <text evidence="2 5">Protein modification; protein ubiquitination.</text>
</comment>
<evidence type="ECO:0000313" key="8">
    <source>
        <dbReference type="Proteomes" id="UP001318860"/>
    </source>
</evidence>
<sequence length="410" mass="45084">MAREKRREELYVTVPSLFRCPISMDVMKSPVSLCTGVTYDRSSIEKWLALGHKTCPATMQTLPSTNTTPNLTLRRLIHLWLSHADGAQASPPSCISKQQAAEIINGEFNFDSLAKVIGFITASEHNLKFVALSDNSISRFVEFFAKSNEIRICEQIVEILDLISFEIGVRERLNKLILKSGDGRDCLSSFSLVLQKGKTESKVKSAKILKLIAVNPESQRKIAEKSGLLYDLYNLSTVETDTSAVEAGLSALLTISTTRPVKKELIRFGIVRTVGKILSGYDHSPPVRAVIEKALAILETVATCTEGRGAISEDGECVVEIVKRLMKCSGVATEDAITVLWSVCCLARDRAAQEKVAMVNGLTKVLLVMQSDCTANTKHMCGELVKVLRAKSTKSNLAPYETRTTHITPY</sequence>
<gene>
    <name evidence="7" type="ORF">DH2020_007330</name>
</gene>
<dbReference type="CDD" id="cd16664">
    <property type="entry name" value="RING-Ubox_PUB"/>
    <property type="match status" value="1"/>
</dbReference>
<organism evidence="7 8">
    <name type="scientific">Rehmannia glutinosa</name>
    <name type="common">Chinese foxglove</name>
    <dbReference type="NCBI Taxonomy" id="99300"/>
    <lineage>
        <taxon>Eukaryota</taxon>
        <taxon>Viridiplantae</taxon>
        <taxon>Streptophyta</taxon>
        <taxon>Embryophyta</taxon>
        <taxon>Tracheophyta</taxon>
        <taxon>Spermatophyta</taxon>
        <taxon>Magnoliopsida</taxon>
        <taxon>eudicotyledons</taxon>
        <taxon>Gunneridae</taxon>
        <taxon>Pentapetalae</taxon>
        <taxon>asterids</taxon>
        <taxon>lamiids</taxon>
        <taxon>Lamiales</taxon>
        <taxon>Orobanchaceae</taxon>
        <taxon>Rehmannieae</taxon>
        <taxon>Rehmannia</taxon>
    </lineage>
</organism>
<keyword evidence="8" id="KW-1185">Reference proteome</keyword>
<evidence type="ECO:0000256" key="2">
    <source>
        <dbReference type="ARBA" id="ARBA00004906"/>
    </source>
</evidence>
<evidence type="ECO:0000259" key="6">
    <source>
        <dbReference type="PROSITE" id="PS51698"/>
    </source>
</evidence>